<protein>
    <recommendedName>
        <fullName evidence="1">UPF0210 protein KIMC2_10160</fullName>
    </recommendedName>
</protein>
<dbReference type="RefSeq" id="WP_317698399.1">
    <property type="nucleotide sequence ID" value="NZ_AP026801.1"/>
</dbReference>
<comment type="subunit">
    <text evidence="1">Homodimer.</text>
</comment>
<dbReference type="KEGG" id="xak:KIMC2_10160"/>
<evidence type="ECO:0000313" key="3">
    <source>
        <dbReference type="Proteomes" id="UP001321804"/>
    </source>
</evidence>
<dbReference type="EMBL" id="AP026801">
    <property type="protein sequence ID" value="BDR56454.1"/>
    <property type="molecule type" value="Genomic_DNA"/>
</dbReference>
<dbReference type="NCBIfam" id="NF003700">
    <property type="entry name" value="PRK05313.1"/>
    <property type="match status" value="1"/>
</dbReference>
<dbReference type="CDD" id="cd08025">
    <property type="entry name" value="RNR_PFL_like_DUF711"/>
    <property type="match status" value="1"/>
</dbReference>
<dbReference type="HAMAP" id="MF_01221">
    <property type="entry name" value="UPF0210"/>
    <property type="match status" value="1"/>
</dbReference>
<reference evidence="2 3" key="1">
    <citation type="journal article" date="2023" name="Microbiol. Spectr.">
        <title>Symbiosis of Carpenter Bees with Uncharacterized Lactic Acid Bacteria Showing NAD Auxotrophy.</title>
        <authorList>
            <person name="Kawasaki S."/>
            <person name="Ozawa K."/>
            <person name="Mori T."/>
            <person name="Yamamoto A."/>
            <person name="Ito M."/>
            <person name="Ohkuma M."/>
            <person name="Sakamoto M."/>
            <person name="Matsutani M."/>
        </authorList>
    </citation>
    <scope>NUCLEOTIDE SEQUENCE [LARGE SCALE GENOMIC DNA]</scope>
    <source>
        <strain evidence="2 3">KimC2</strain>
    </source>
</reference>
<keyword evidence="3" id="KW-1185">Reference proteome</keyword>
<proteinExistence type="inferred from homology"/>
<dbReference type="InterPro" id="IPR007841">
    <property type="entry name" value="UPF0210"/>
</dbReference>
<dbReference type="SUPFAM" id="SSF51998">
    <property type="entry name" value="PFL-like glycyl radical enzymes"/>
    <property type="match status" value="1"/>
</dbReference>
<dbReference type="PANTHER" id="PTHR37560:SF1">
    <property type="entry name" value="UPF0210 PROTEIN MJ1665"/>
    <property type="match status" value="1"/>
</dbReference>
<dbReference type="AlphaFoldDB" id="A0AAU9CYI2"/>
<dbReference type="PANTHER" id="PTHR37560">
    <property type="entry name" value="UPF0210 PROTEIN SPR0218"/>
    <property type="match status" value="1"/>
</dbReference>
<comment type="similarity">
    <text evidence="1">Belongs to the UPF0210 family.</text>
</comment>
<organism evidence="2 3">
    <name type="scientific">Xylocopilactobacillus apis</name>
    <dbReference type="NCBI Taxonomy" id="2932183"/>
    <lineage>
        <taxon>Bacteria</taxon>
        <taxon>Bacillati</taxon>
        <taxon>Bacillota</taxon>
        <taxon>Bacilli</taxon>
        <taxon>Lactobacillales</taxon>
        <taxon>Lactobacillaceae</taxon>
        <taxon>Xylocopilactobacillus</taxon>
    </lineage>
</organism>
<name>A0AAU9CYI2_9LACO</name>
<sequence>MDKTQILETIKMVRDEHLDIRTITMGISLLDCVSDDHQKASQRIYDKITNYAQDLVKTADDIEDEYGIPITNKRISITPVSLVAGNANSSDMITYAKAIDRAGKEVGVDFVGGFSALVQKEASKGDENLIDSLPQVLTETDILNSSINIGSTKAGINMDAVAKMGKIIKEISSKSVMGNSKLVVFANAVEDNPFMAGAFHGVSEGDSTINIGISGPGVVKRSIERLSKSASIDQVYETIKKTAYKITRLGQFIGSEAAKRLNKSFGIVDLSLAPTPARGDSVAEILEEMGLEVVGTHGTTAALMMLNDAVKKGGVMASLRVGGLSGAFIPVSEDAGMIDSAIAGVLNIDKLEAMTAVCSVGLDMIAIPGSTPSETIAAIIADEAAIGVQNNKTTAVRIIPVPNAKVGDIYKLGGLLGDAPIMPVHSEKSNVFIKRGGFIPAPIHSFKN</sequence>
<accession>A0AAU9CYI2</accession>
<gene>
    <name evidence="2" type="ORF">KIMC2_10160</name>
</gene>
<dbReference type="Pfam" id="PF05167">
    <property type="entry name" value="DUF711"/>
    <property type="match status" value="1"/>
</dbReference>
<dbReference type="Proteomes" id="UP001321804">
    <property type="component" value="Chromosome"/>
</dbReference>
<dbReference type="Gene3D" id="3.20.70.20">
    <property type="match status" value="1"/>
</dbReference>
<evidence type="ECO:0000313" key="2">
    <source>
        <dbReference type="EMBL" id="BDR56454.1"/>
    </source>
</evidence>
<evidence type="ECO:0000256" key="1">
    <source>
        <dbReference type="HAMAP-Rule" id="MF_01221"/>
    </source>
</evidence>